<feature type="region of interest" description="Disordered" evidence="1">
    <location>
        <begin position="23"/>
        <end position="103"/>
    </location>
</feature>
<evidence type="ECO:0000259" key="2">
    <source>
        <dbReference type="PROSITE" id="PS50003"/>
    </source>
</evidence>
<accession>A0A2R5FZM7</accession>
<feature type="domain" description="PH" evidence="2">
    <location>
        <begin position="114"/>
        <end position="230"/>
    </location>
</feature>
<evidence type="ECO:0000313" key="4">
    <source>
        <dbReference type="Proteomes" id="UP000241890"/>
    </source>
</evidence>
<feature type="compositionally biased region" description="Basic and acidic residues" evidence="1">
    <location>
        <begin position="51"/>
        <end position="62"/>
    </location>
</feature>
<dbReference type="InterPro" id="IPR011993">
    <property type="entry name" value="PH-like_dom_sf"/>
</dbReference>
<dbReference type="Gene3D" id="2.30.29.30">
    <property type="entry name" value="Pleckstrin-homology domain (PH domain)/Phosphotyrosine-binding domain (PTB)"/>
    <property type="match status" value="1"/>
</dbReference>
<dbReference type="PROSITE" id="PS50003">
    <property type="entry name" value="PH_DOMAIN"/>
    <property type="match status" value="1"/>
</dbReference>
<feature type="region of interest" description="Disordered" evidence="1">
    <location>
        <begin position="308"/>
        <end position="345"/>
    </location>
</feature>
<keyword evidence="3" id="KW-0418">Kinase</keyword>
<feature type="region of interest" description="Disordered" evidence="1">
    <location>
        <begin position="250"/>
        <end position="274"/>
    </location>
</feature>
<protein>
    <submittedName>
        <fullName evidence="3">Src kinase-associated phosphoprotein 1</fullName>
    </submittedName>
</protein>
<comment type="caution">
    <text evidence="3">The sequence shown here is derived from an EMBL/GenBank/DDBJ whole genome shotgun (WGS) entry which is preliminary data.</text>
</comment>
<feature type="compositionally biased region" description="Basic and acidic residues" evidence="1">
    <location>
        <begin position="250"/>
        <end position="259"/>
    </location>
</feature>
<keyword evidence="4" id="KW-1185">Reference proteome</keyword>
<sequence>MEAEQFAQPLARETWRFLCEALSPASPGSEHKRERNIEEQDGEQIATSIERTNKCVMLREDAPANPWQQHARAAARSHDDEEETKGPGDDARDRPSLKIKTGPDAEALERELIPVLKEGFLYKRKQKGLRMGVWNWQRRFCRLDNVDKIFFYGPQELAAETRGIPFGEIYRAYVSIDAGDQTDGLGSCREFCLELTADAGRKNASRTFVFRAQDPLDAKAWVRAFRSVSVQGQDWETRGRRISHVLEQKISKQRKEKDSAQASHVLPETETREEKQLEVVTSTFEIDVHEESKQRLKSLTERIIARAKERRRQQQRKKGEVRQALGSPIASSMQPRPSSPPPARATVELETSKLLVSCLPSCMTSLCVRVDDIADLDDGDERERRPASSHELSVFPSGAGASLDELALGDRDGGFRVGKNQEREDLEFRDVDLDAEDLDDDI</sequence>
<feature type="compositionally biased region" description="Basic and acidic residues" evidence="1">
    <location>
        <begin position="76"/>
        <end position="103"/>
    </location>
</feature>
<dbReference type="Pfam" id="PF00169">
    <property type="entry name" value="PH"/>
    <property type="match status" value="1"/>
</dbReference>
<proteinExistence type="predicted"/>
<evidence type="ECO:0000313" key="3">
    <source>
        <dbReference type="EMBL" id="GBG24216.1"/>
    </source>
</evidence>
<reference evidence="3 4" key="1">
    <citation type="submission" date="2017-12" db="EMBL/GenBank/DDBJ databases">
        <title>Sequencing, de novo assembly and annotation of complete genome of a new Thraustochytrid species, strain FCC1311.</title>
        <authorList>
            <person name="Sedici K."/>
            <person name="Godart F."/>
            <person name="Aiese Cigliano R."/>
            <person name="Sanseverino W."/>
            <person name="Barakat M."/>
            <person name="Ortet P."/>
            <person name="Marechal E."/>
            <person name="Cagnac O."/>
            <person name="Amato A."/>
        </authorList>
    </citation>
    <scope>NUCLEOTIDE SEQUENCE [LARGE SCALE GENOMIC DNA]</scope>
</reference>
<feature type="region of interest" description="Disordered" evidence="1">
    <location>
        <begin position="379"/>
        <end position="419"/>
    </location>
</feature>
<dbReference type="Proteomes" id="UP000241890">
    <property type="component" value="Unassembled WGS sequence"/>
</dbReference>
<name>A0A2R5FZM7_9STRA</name>
<dbReference type="SUPFAM" id="SSF50729">
    <property type="entry name" value="PH domain-like"/>
    <property type="match status" value="1"/>
</dbReference>
<organism evidence="3 4">
    <name type="scientific">Hondaea fermentalgiana</name>
    <dbReference type="NCBI Taxonomy" id="2315210"/>
    <lineage>
        <taxon>Eukaryota</taxon>
        <taxon>Sar</taxon>
        <taxon>Stramenopiles</taxon>
        <taxon>Bigyra</taxon>
        <taxon>Labyrinthulomycetes</taxon>
        <taxon>Thraustochytrida</taxon>
        <taxon>Thraustochytriidae</taxon>
        <taxon>Hondaea</taxon>
    </lineage>
</organism>
<gene>
    <name evidence="3" type="ORF">FCC1311_004342</name>
</gene>
<dbReference type="InParanoid" id="A0A2R5FZM7"/>
<evidence type="ECO:0000256" key="1">
    <source>
        <dbReference type="SAM" id="MobiDB-lite"/>
    </source>
</evidence>
<dbReference type="AlphaFoldDB" id="A0A2R5FZM7"/>
<dbReference type="EMBL" id="BEYU01000005">
    <property type="protein sequence ID" value="GBG24216.1"/>
    <property type="molecule type" value="Genomic_DNA"/>
</dbReference>
<dbReference type="SMART" id="SM00233">
    <property type="entry name" value="PH"/>
    <property type="match status" value="1"/>
</dbReference>
<keyword evidence="3" id="KW-0808">Transferase</keyword>
<dbReference type="CDD" id="cd00821">
    <property type="entry name" value="PH"/>
    <property type="match status" value="1"/>
</dbReference>
<dbReference type="InterPro" id="IPR001849">
    <property type="entry name" value="PH_domain"/>
</dbReference>
<dbReference type="InterPro" id="IPR051707">
    <property type="entry name" value="PI-Interact_SigTrans_Reg"/>
</dbReference>
<dbReference type="GO" id="GO:0016301">
    <property type="term" value="F:kinase activity"/>
    <property type="evidence" value="ECO:0007669"/>
    <property type="project" value="UniProtKB-KW"/>
</dbReference>
<dbReference type="PANTHER" id="PTHR14336">
    <property type="entry name" value="TANDEM PH DOMAIN CONTAINING PROTEIN"/>
    <property type="match status" value="1"/>
</dbReference>
<feature type="compositionally biased region" description="Basic and acidic residues" evidence="1">
    <location>
        <begin position="29"/>
        <end position="38"/>
    </location>
</feature>
<feature type="compositionally biased region" description="Basic and acidic residues" evidence="1">
    <location>
        <begin position="408"/>
        <end position="419"/>
    </location>
</feature>